<proteinExistence type="inferred from homology"/>
<dbReference type="InterPro" id="IPR003676">
    <property type="entry name" value="SAUR_fam"/>
</dbReference>
<evidence type="ECO:0000313" key="4">
    <source>
        <dbReference type="EMBL" id="PHT70965.1"/>
    </source>
</evidence>
<dbReference type="GO" id="GO:0009733">
    <property type="term" value="P:response to auxin"/>
    <property type="evidence" value="ECO:0007669"/>
    <property type="project" value="InterPro"/>
</dbReference>
<keyword evidence="5" id="KW-1185">Reference proteome</keyword>
<gene>
    <name evidence="4" type="ORF">T459_26069</name>
</gene>
<dbReference type="InterPro" id="IPR056924">
    <property type="entry name" value="SH3_Tf2-1"/>
</dbReference>
<dbReference type="Pfam" id="PF02519">
    <property type="entry name" value="Auxin_inducible"/>
    <property type="match status" value="1"/>
</dbReference>
<evidence type="ECO:0000259" key="3">
    <source>
        <dbReference type="Pfam" id="PF24626"/>
    </source>
</evidence>
<name>A0A2G2YMP2_CAPAN</name>
<evidence type="ECO:0000313" key="5">
    <source>
        <dbReference type="Proteomes" id="UP000222542"/>
    </source>
</evidence>
<accession>A0A2G2YMP2</accession>
<evidence type="ECO:0000256" key="1">
    <source>
        <dbReference type="ARBA" id="ARBA00006974"/>
    </source>
</evidence>
<dbReference type="InterPro" id="IPR005162">
    <property type="entry name" value="Retrotrans_gag_dom"/>
</dbReference>
<dbReference type="Pfam" id="PF24626">
    <property type="entry name" value="SH3_Tf2-1"/>
    <property type="match status" value="1"/>
</dbReference>
<dbReference type="EMBL" id="AYRZ02000010">
    <property type="protein sequence ID" value="PHT70965.1"/>
    <property type="molecule type" value="Genomic_DNA"/>
</dbReference>
<dbReference type="AlphaFoldDB" id="A0A2G2YMP2"/>
<dbReference type="PANTHER" id="PTHR46148">
    <property type="entry name" value="CHROMO DOMAIN-CONTAINING PROTEIN"/>
    <property type="match status" value="1"/>
</dbReference>
<dbReference type="Pfam" id="PF03732">
    <property type="entry name" value="Retrotrans_gag"/>
    <property type="match status" value="1"/>
</dbReference>
<dbReference type="Gramene" id="PHT70965">
    <property type="protein sequence ID" value="PHT70965"/>
    <property type="gene ID" value="T459_26069"/>
</dbReference>
<comment type="similarity">
    <text evidence="1">Belongs to the ARG7 family.</text>
</comment>
<dbReference type="PANTHER" id="PTHR46148:SF60">
    <property type="entry name" value="CHROMO DOMAIN-CONTAINING PROTEIN"/>
    <property type="match status" value="1"/>
</dbReference>
<feature type="domain" description="Tf2-1-like SH3-like" evidence="3">
    <location>
        <begin position="722"/>
        <end position="787"/>
    </location>
</feature>
<organism evidence="4 5">
    <name type="scientific">Capsicum annuum</name>
    <name type="common">Capsicum pepper</name>
    <dbReference type="NCBI Taxonomy" id="4072"/>
    <lineage>
        <taxon>Eukaryota</taxon>
        <taxon>Viridiplantae</taxon>
        <taxon>Streptophyta</taxon>
        <taxon>Embryophyta</taxon>
        <taxon>Tracheophyta</taxon>
        <taxon>Spermatophyta</taxon>
        <taxon>Magnoliopsida</taxon>
        <taxon>eudicotyledons</taxon>
        <taxon>Gunneridae</taxon>
        <taxon>Pentapetalae</taxon>
        <taxon>asterids</taxon>
        <taxon>lamiids</taxon>
        <taxon>Solanales</taxon>
        <taxon>Solanaceae</taxon>
        <taxon>Solanoideae</taxon>
        <taxon>Capsiceae</taxon>
        <taxon>Capsicum</taxon>
    </lineage>
</organism>
<reference evidence="4 5" key="2">
    <citation type="journal article" date="2017" name="Genome Biol.">
        <title>New reference genome sequences of hot pepper reveal the massive evolution of plant disease-resistance genes by retroduplication.</title>
        <authorList>
            <person name="Kim S."/>
            <person name="Park J."/>
            <person name="Yeom S.I."/>
            <person name="Kim Y.M."/>
            <person name="Seo E."/>
            <person name="Kim K.T."/>
            <person name="Kim M.S."/>
            <person name="Lee J.M."/>
            <person name="Cheong K."/>
            <person name="Shin H.S."/>
            <person name="Kim S.B."/>
            <person name="Han K."/>
            <person name="Lee J."/>
            <person name="Park M."/>
            <person name="Lee H.A."/>
            <person name="Lee H.Y."/>
            <person name="Lee Y."/>
            <person name="Oh S."/>
            <person name="Lee J.H."/>
            <person name="Choi E."/>
            <person name="Choi E."/>
            <person name="Lee S.E."/>
            <person name="Jeon J."/>
            <person name="Kim H."/>
            <person name="Choi G."/>
            <person name="Song H."/>
            <person name="Lee J."/>
            <person name="Lee S.C."/>
            <person name="Kwon J.K."/>
            <person name="Lee H.Y."/>
            <person name="Koo N."/>
            <person name="Hong Y."/>
            <person name="Kim R.W."/>
            <person name="Kang W.H."/>
            <person name="Huh J.H."/>
            <person name="Kang B.C."/>
            <person name="Yang T.J."/>
            <person name="Lee Y.H."/>
            <person name="Bennetzen J.L."/>
            <person name="Choi D."/>
        </authorList>
    </citation>
    <scope>NUCLEOTIDE SEQUENCE [LARGE SCALE GENOMIC DNA]</scope>
    <source>
        <strain evidence="5">cv. CM334</strain>
    </source>
</reference>
<reference evidence="4 5" key="1">
    <citation type="journal article" date="2014" name="Nat. Genet.">
        <title>Genome sequence of the hot pepper provides insights into the evolution of pungency in Capsicum species.</title>
        <authorList>
            <person name="Kim S."/>
            <person name="Park M."/>
            <person name="Yeom S.I."/>
            <person name="Kim Y.M."/>
            <person name="Lee J.M."/>
            <person name="Lee H.A."/>
            <person name="Seo E."/>
            <person name="Choi J."/>
            <person name="Cheong K."/>
            <person name="Kim K.T."/>
            <person name="Jung K."/>
            <person name="Lee G.W."/>
            <person name="Oh S.K."/>
            <person name="Bae C."/>
            <person name="Kim S.B."/>
            <person name="Lee H.Y."/>
            <person name="Kim S.Y."/>
            <person name="Kim M.S."/>
            <person name="Kang B.C."/>
            <person name="Jo Y.D."/>
            <person name="Yang H.B."/>
            <person name="Jeong H.J."/>
            <person name="Kang W.H."/>
            <person name="Kwon J.K."/>
            <person name="Shin C."/>
            <person name="Lim J.Y."/>
            <person name="Park J.H."/>
            <person name="Huh J.H."/>
            <person name="Kim J.S."/>
            <person name="Kim B.D."/>
            <person name="Cohen O."/>
            <person name="Paran I."/>
            <person name="Suh M.C."/>
            <person name="Lee S.B."/>
            <person name="Kim Y.K."/>
            <person name="Shin Y."/>
            <person name="Noh S.J."/>
            <person name="Park J."/>
            <person name="Seo Y.S."/>
            <person name="Kwon S.Y."/>
            <person name="Kim H.A."/>
            <person name="Park J.M."/>
            <person name="Kim H.J."/>
            <person name="Choi S.B."/>
            <person name="Bosland P.W."/>
            <person name="Reeves G."/>
            <person name="Jo S.H."/>
            <person name="Lee B.W."/>
            <person name="Cho H.T."/>
            <person name="Choi H.S."/>
            <person name="Lee M.S."/>
            <person name="Yu Y."/>
            <person name="Do Choi Y."/>
            <person name="Park B.S."/>
            <person name="van Deynze A."/>
            <person name="Ashrafi H."/>
            <person name="Hill T."/>
            <person name="Kim W.T."/>
            <person name="Pai H.S."/>
            <person name="Ahn H.K."/>
            <person name="Yeam I."/>
            <person name="Giovannoni J.J."/>
            <person name="Rose J.K."/>
            <person name="Sorensen I."/>
            <person name="Lee S.J."/>
            <person name="Kim R.W."/>
            <person name="Choi I.Y."/>
            <person name="Choi B.S."/>
            <person name="Lim J.S."/>
            <person name="Lee Y.H."/>
            <person name="Choi D."/>
        </authorList>
    </citation>
    <scope>NUCLEOTIDE SEQUENCE [LARGE SCALE GENOMIC DNA]</scope>
    <source>
        <strain evidence="5">cv. CM334</strain>
    </source>
</reference>
<comment type="caution">
    <text evidence="4">The sequence shown here is derived from an EMBL/GenBank/DDBJ whole genome shotgun (WGS) entry which is preliminary data.</text>
</comment>
<sequence>MVMFKVIMRKLKTHLQLIPKYSNSHQFDVVETPRANEEVVPNDVKEGYFAVFSVNPEEEPKRFIVELHWLTNPSFLKLLTQAENEYGFEQKGVLEVPCRAAELHKVGITVVAVGLNGKTSVSKGGISREVVIVEKSKEEFDFVGDFEFPNPSQENMVLRMVEILSCKVLISRFGKEGAISSRDPKRSVILYPRIRFKEMLEAALQGLWSIKGKGSEVSNKIFTEVPGSKNVPPGSKLRVEEPLIVMVLFLKKDFGPEYSGIGVEPLSKDVMSVALIDKNGDREREDTRHDEFRPTRRKVEDAYGLPNEVLFQPIKDFFQRPMCLKFLRVVAFLHLGMTKRIHAPRDHGQEPPPYLELIARRGIPGWGRRRGKGRGHGREKARGDTQIHSRAESLVVEFEVGDDGVQMRGPANQRWRSYIDTRPVGSTPVTWAMFTQTFLDRFIPRSLKKEYRHQFDNLTQEGIYIAEYERLFYALARYAIVILPDEIAMIRGQFSGTSLGGRGSLRRDFHPHHGRSVQVATQTTEGRYYGWISYCLGQASQGSSQQFSGCGGHTNIQRCLQQSYQAPIRVTIPPVRGRQRFQGGRGAPPAGRRDSRRVTQLIDNRAYCYCFPGKPEVESYDVVIIESMEVVRELIDVFPTNLPGYVVSKDGIMVDPAKVEKVRNLSLPTPPLDIQSFIGLGTDLLRDSIDRVRLIQEQLLVAKSRQKSYAIRRVCDLEFMQGERVLLKVSPMKGVMRFVKKGKLSPRFIVSFEILQCVGPVAYELALPPGLSDVHSVFYVSMMKRYHLDDLNVIRWDSVSLDQNLAFEEQPIAILDRQVRKLRSKEIASVKIRSALLDFIDDLASELHACTSCIAFHMVQIRRPPDIDPCDSLLLESLEI</sequence>
<feature type="domain" description="Retrotransposon gag" evidence="2">
    <location>
        <begin position="406"/>
        <end position="480"/>
    </location>
</feature>
<evidence type="ECO:0000259" key="2">
    <source>
        <dbReference type="Pfam" id="PF03732"/>
    </source>
</evidence>
<protein>
    <submittedName>
        <fullName evidence="4">Uncharacterized protein</fullName>
    </submittedName>
</protein>
<dbReference type="Proteomes" id="UP000222542">
    <property type="component" value="Unassembled WGS sequence"/>
</dbReference>